<feature type="compositionally biased region" description="Low complexity" evidence="1">
    <location>
        <begin position="163"/>
        <end position="182"/>
    </location>
</feature>
<dbReference type="InterPro" id="IPR036875">
    <property type="entry name" value="Znf_CCHC_sf"/>
</dbReference>
<dbReference type="GO" id="GO:0003676">
    <property type="term" value="F:nucleic acid binding"/>
    <property type="evidence" value="ECO:0007669"/>
    <property type="project" value="InterPro"/>
</dbReference>
<dbReference type="AlphaFoldDB" id="A0A7J0FQD9"/>
<dbReference type="EMBL" id="BJWL01000014">
    <property type="protein sequence ID" value="GFZ00932.1"/>
    <property type="molecule type" value="Genomic_DNA"/>
</dbReference>
<name>A0A7J0FQD9_9ERIC</name>
<evidence type="ECO:0000313" key="2">
    <source>
        <dbReference type="EMBL" id="GFZ00932.1"/>
    </source>
</evidence>
<dbReference type="Gene3D" id="4.10.60.10">
    <property type="entry name" value="Zinc finger, CCHC-type"/>
    <property type="match status" value="1"/>
</dbReference>
<keyword evidence="3" id="KW-1185">Reference proteome</keyword>
<protein>
    <submittedName>
        <fullName evidence="2">Uncharacterized protein</fullName>
    </submittedName>
</protein>
<proteinExistence type="predicted"/>
<dbReference type="Proteomes" id="UP000585474">
    <property type="component" value="Unassembled WGS sequence"/>
</dbReference>
<feature type="region of interest" description="Disordered" evidence="1">
    <location>
        <begin position="159"/>
        <end position="182"/>
    </location>
</feature>
<dbReference type="PANTHER" id="PTHR34222:SF100">
    <property type="entry name" value="CCHC-TYPE DOMAIN-CONTAINING PROTEIN"/>
    <property type="match status" value="1"/>
</dbReference>
<evidence type="ECO:0000256" key="1">
    <source>
        <dbReference type="SAM" id="MobiDB-lite"/>
    </source>
</evidence>
<reference evidence="2 3" key="1">
    <citation type="submission" date="2019-07" db="EMBL/GenBank/DDBJ databases">
        <title>De Novo Assembly of kiwifruit Actinidia rufa.</title>
        <authorList>
            <person name="Sugita-Konishi S."/>
            <person name="Sato K."/>
            <person name="Mori E."/>
            <person name="Abe Y."/>
            <person name="Kisaki G."/>
            <person name="Hamano K."/>
            <person name="Suezawa K."/>
            <person name="Otani M."/>
            <person name="Fukuda T."/>
            <person name="Manabe T."/>
            <person name="Gomi K."/>
            <person name="Tabuchi M."/>
            <person name="Akimitsu K."/>
            <person name="Kataoka I."/>
        </authorList>
    </citation>
    <scope>NUCLEOTIDE SEQUENCE [LARGE SCALE GENOMIC DNA]</scope>
    <source>
        <strain evidence="3">cv. Fuchu</strain>
    </source>
</reference>
<dbReference type="GO" id="GO:0008270">
    <property type="term" value="F:zinc ion binding"/>
    <property type="evidence" value="ECO:0007669"/>
    <property type="project" value="InterPro"/>
</dbReference>
<dbReference type="PANTHER" id="PTHR34222">
    <property type="entry name" value="GAG_PRE-INTEGRS DOMAIN-CONTAINING PROTEIN"/>
    <property type="match status" value="1"/>
</dbReference>
<gene>
    <name evidence="2" type="ORF">Acr_14g0005670</name>
</gene>
<comment type="caution">
    <text evidence="2">The sequence shown here is derived from an EMBL/GenBank/DDBJ whole genome shotgun (WGS) entry which is preliminary data.</text>
</comment>
<dbReference type="OrthoDB" id="1706811at2759"/>
<accession>A0A7J0FQD9</accession>
<evidence type="ECO:0000313" key="3">
    <source>
        <dbReference type="Proteomes" id="UP000585474"/>
    </source>
</evidence>
<feature type="region of interest" description="Disordered" evidence="1">
    <location>
        <begin position="214"/>
        <end position="233"/>
    </location>
</feature>
<dbReference type="SUPFAM" id="SSF57756">
    <property type="entry name" value="Retrovirus zinc finger-like domains"/>
    <property type="match status" value="1"/>
</dbReference>
<organism evidence="2 3">
    <name type="scientific">Actinidia rufa</name>
    <dbReference type="NCBI Taxonomy" id="165716"/>
    <lineage>
        <taxon>Eukaryota</taxon>
        <taxon>Viridiplantae</taxon>
        <taxon>Streptophyta</taxon>
        <taxon>Embryophyta</taxon>
        <taxon>Tracheophyta</taxon>
        <taxon>Spermatophyta</taxon>
        <taxon>Magnoliopsida</taxon>
        <taxon>eudicotyledons</taxon>
        <taxon>Gunneridae</taxon>
        <taxon>Pentapetalae</taxon>
        <taxon>asterids</taxon>
        <taxon>Ericales</taxon>
        <taxon>Actinidiaceae</taxon>
        <taxon>Actinidia</taxon>
    </lineage>
</organism>
<sequence>MSIRDTRQNDKSIQEFYNEMTSYWDQLALMEPAVLQTIDEYVQYREKQRLVQFLMAFRDQFEPFRGAILHRSSLPSVDGAVHELIAEGTRLKVHHISPPTQSVFATSSVSRSQIPVSSAPVLPTLASYLIQVTSKPKPQIPLDECSYCHQKGHWKYSCPNKGQSKGQKGFSRSSSSARASQQYSQQEFQQYRAFMATIQGDFTQASIMTTTHSSLHSFSPIGSGDPEADWDRP</sequence>